<evidence type="ECO:0000259" key="10">
    <source>
        <dbReference type="Pfam" id="PF17941"/>
    </source>
</evidence>
<dbReference type="GO" id="GO:0005524">
    <property type="term" value="F:ATP binding"/>
    <property type="evidence" value="ECO:0007669"/>
    <property type="project" value="UniProtKB-KW"/>
</dbReference>
<evidence type="ECO:0000256" key="4">
    <source>
        <dbReference type="ARBA" id="ARBA00022777"/>
    </source>
</evidence>
<sequence length="674" mass="77988">MNSYTFFNRDLSWLTFNERVLMEAENTEIPLMERIRFLSIYSSNLDEFYRVRMPVLMSVDVNDDRQGMHNTYTNAQYVINVQQERFGRLLQNQIIPALAARHITLIYKQEIPEEIKQAVSDVFFNNILGYLRLYQVDRQSFFAENNKLYQAVVLENKAGKEQMEFIAIPSSQLPRFYSFNTETQQFIVFLEDIICTHSAYLFPDQKITGIYQVKITRDAELHLDEGIDEENIVQFEHLLKQRDLGPATRFLIQPEIPLRYIYTMASMLKLNRAAIIQGGFYHHLRDLDSIPVKQEMFSYPKLSPVRAVFLRPSETLFDLINQKDQLVNVPYQQYDPILRFFNEAAHDSFTEEIYVTLYRVAAQSRIVTALITAAQNGKKVTVMVELKARFDEANNLKWATEMKAAGVRILYSNAALKVHAKVALVRRRINGEQQYLGLLATGNLNESTAKFYTDHVLMTARQPMLIELQQLFGYLRKKKKRPALEDQITFSKLLVAGFNLLPGFITLIDREIAHAQAGREASLIIKMNNLEERVLISKLYEASQAGVKIQLIIRSICCLIPGIKGQSENITVTRIVGRYLEHGRLFLFQDAGRQELFMGSSDWMNRNIYSRIEVCFPVEDPDLKAELITLLNLQLKDNVQAVRLNARMEQIRVDGNGQHHSQEEIYQFLKTGST</sequence>
<accession>A0A081PIZ7</accession>
<comment type="catalytic activity">
    <reaction evidence="6">
        <text>[phosphate](n) + ATP = [phosphate](n+1) + ADP</text>
        <dbReference type="Rhea" id="RHEA:19573"/>
        <dbReference type="Rhea" id="RHEA-COMP:9859"/>
        <dbReference type="Rhea" id="RHEA-COMP:14280"/>
        <dbReference type="ChEBI" id="CHEBI:16838"/>
        <dbReference type="ChEBI" id="CHEBI:30616"/>
        <dbReference type="ChEBI" id="CHEBI:456216"/>
        <dbReference type="EC" id="2.7.4.1"/>
    </reaction>
</comment>
<dbReference type="Pfam" id="PF13090">
    <property type="entry name" value="PP_kinase_C"/>
    <property type="match status" value="1"/>
</dbReference>
<dbReference type="InterPro" id="IPR036830">
    <property type="entry name" value="PP_kinase_middle_dom_sf"/>
</dbReference>
<gene>
    <name evidence="11" type="ORF">N180_05485</name>
</gene>
<dbReference type="PANTHER" id="PTHR30218">
    <property type="entry name" value="POLYPHOSPHATE KINASE"/>
    <property type="match status" value="1"/>
</dbReference>
<dbReference type="EMBL" id="JNFF01000033">
    <property type="protein sequence ID" value="KEQ30670.1"/>
    <property type="molecule type" value="Genomic_DNA"/>
</dbReference>
<dbReference type="Gene3D" id="3.30.870.10">
    <property type="entry name" value="Endonuclease Chain A"/>
    <property type="match status" value="2"/>
</dbReference>
<dbReference type="SUPFAM" id="SSF143724">
    <property type="entry name" value="PHP14-like"/>
    <property type="match status" value="1"/>
</dbReference>
<evidence type="ECO:0000313" key="11">
    <source>
        <dbReference type="EMBL" id="KEQ30670.1"/>
    </source>
</evidence>
<comment type="caution">
    <text evidence="11">The sequence shown here is derived from an EMBL/GenBank/DDBJ whole genome shotgun (WGS) entry which is preliminary data.</text>
</comment>
<dbReference type="NCBIfam" id="TIGR03705">
    <property type="entry name" value="poly_P_kin"/>
    <property type="match status" value="1"/>
</dbReference>
<dbReference type="InterPro" id="IPR041108">
    <property type="entry name" value="PP_kinase_C_1"/>
</dbReference>
<dbReference type="SUPFAM" id="SSF140356">
    <property type="entry name" value="PPK N-terminal domain-like"/>
    <property type="match status" value="1"/>
</dbReference>
<reference evidence="11 12" key="1">
    <citation type="journal article" date="1992" name="Int. J. Syst. Bacteriol.">
        <title>Sphingobacterium antarcticus sp. nov. a Psychrotrophic Bacterium from the Soils of Schirmacher Oasis, Antarctica.</title>
        <authorList>
            <person name="Shivaji S."/>
            <person name="Ray M.K."/>
            <person name="Rao N.S."/>
            <person name="Saiserr L."/>
            <person name="Jagannadham M.V."/>
            <person name="Kumar G.S."/>
            <person name="Reddy G."/>
            <person name="Bhargava P.M."/>
        </authorList>
    </citation>
    <scope>NUCLEOTIDE SEQUENCE [LARGE SCALE GENOMIC DNA]</scope>
    <source>
        <strain evidence="11 12">4BY</strain>
    </source>
</reference>
<evidence type="ECO:0000256" key="1">
    <source>
        <dbReference type="ARBA" id="ARBA00022553"/>
    </source>
</evidence>
<dbReference type="PIRSF" id="PIRSF015589">
    <property type="entry name" value="PP_kinase"/>
    <property type="match status" value="1"/>
</dbReference>
<keyword evidence="1 6" id="KW-0597">Phosphoprotein</keyword>
<organism evidence="11 12">
    <name type="scientific">Pedobacter antarcticus 4BY</name>
    <dbReference type="NCBI Taxonomy" id="1358423"/>
    <lineage>
        <taxon>Bacteria</taxon>
        <taxon>Pseudomonadati</taxon>
        <taxon>Bacteroidota</taxon>
        <taxon>Sphingobacteriia</taxon>
        <taxon>Sphingobacteriales</taxon>
        <taxon>Sphingobacteriaceae</taxon>
        <taxon>Pedobacter</taxon>
    </lineage>
</organism>
<dbReference type="InterPro" id="IPR036832">
    <property type="entry name" value="PPK_N_dom_sf"/>
</dbReference>
<protein>
    <recommendedName>
        <fullName evidence="6">Polyphosphate kinase</fullName>
        <ecNumber evidence="6">2.7.4.1</ecNumber>
    </recommendedName>
</protein>
<evidence type="ECO:0000313" key="12">
    <source>
        <dbReference type="Proteomes" id="UP000028007"/>
    </source>
</evidence>
<dbReference type="Proteomes" id="UP000028007">
    <property type="component" value="Unassembled WGS sequence"/>
</dbReference>
<feature type="domain" description="Polyphosphate kinase middle" evidence="7">
    <location>
        <begin position="116"/>
        <end position="288"/>
    </location>
</feature>
<dbReference type="Gene3D" id="3.30.1840.10">
    <property type="entry name" value="Polyphosphate kinase middle domain"/>
    <property type="match status" value="1"/>
</dbReference>
<keyword evidence="4 11" id="KW-0418">Kinase</keyword>
<evidence type="ECO:0000256" key="2">
    <source>
        <dbReference type="ARBA" id="ARBA00022679"/>
    </source>
</evidence>
<dbReference type="Gene3D" id="1.20.58.310">
    <property type="entry name" value="Polyphosphate kinase N-terminal domain"/>
    <property type="match status" value="1"/>
</dbReference>
<name>A0A081PIZ7_9SPHI</name>
<keyword evidence="3" id="KW-0547">Nucleotide-binding</keyword>
<dbReference type="GO" id="GO:0009358">
    <property type="term" value="C:polyphosphate kinase complex"/>
    <property type="evidence" value="ECO:0007669"/>
    <property type="project" value="InterPro"/>
</dbReference>
<comment type="PTM">
    <text evidence="6">An intermediate of this reaction is the autophosphorylated ppk in which a phosphate is covalently linked to a histidine residue through a N-P bond.</text>
</comment>
<keyword evidence="12" id="KW-1185">Reference proteome</keyword>
<dbReference type="Pfam" id="PF13089">
    <property type="entry name" value="PP_kinase_N"/>
    <property type="match status" value="1"/>
</dbReference>
<evidence type="ECO:0000256" key="3">
    <source>
        <dbReference type="ARBA" id="ARBA00022741"/>
    </source>
</evidence>
<evidence type="ECO:0000259" key="9">
    <source>
        <dbReference type="Pfam" id="PF13090"/>
    </source>
</evidence>
<keyword evidence="2 6" id="KW-0808">Transferase</keyword>
<dbReference type="GO" id="GO:0006799">
    <property type="term" value="P:polyphosphate biosynthetic process"/>
    <property type="evidence" value="ECO:0007669"/>
    <property type="project" value="InterPro"/>
</dbReference>
<comment type="function">
    <text evidence="6">Catalyzes the reversible transfer of the terminal phosphate of ATP to form a long-chain polyphosphate (polyP).</text>
</comment>
<keyword evidence="5" id="KW-0067">ATP-binding</keyword>
<dbReference type="Pfam" id="PF17941">
    <property type="entry name" value="PP_kinase_C_1"/>
    <property type="match status" value="1"/>
</dbReference>
<dbReference type="EC" id="2.7.4.1" evidence="6"/>
<dbReference type="RefSeq" id="WP_037439447.1">
    <property type="nucleotide sequence ID" value="NZ_JNFF01000033.1"/>
</dbReference>
<dbReference type="InterPro" id="IPR025200">
    <property type="entry name" value="PPK_C_dom2"/>
</dbReference>
<evidence type="ECO:0000259" key="7">
    <source>
        <dbReference type="Pfam" id="PF02503"/>
    </source>
</evidence>
<dbReference type="OrthoDB" id="9761456at2"/>
<dbReference type="AlphaFoldDB" id="A0A081PIZ7"/>
<dbReference type="SUPFAM" id="SSF56024">
    <property type="entry name" value="Phospholipase D/nuclease"/>
    <property type="match status" value="2"/>
</dbReference>
<feature type="domain" description="Polyphosphate kinase N-terminal" evidence="8">
    <location>
        <begin position="6"/>
        <end position="105"/>
    </location>
</feature>
<feature type="domain" description="Polyphosphate kinase C-terminal" evidence="10">
    <location>
        <begin position="316"/>
        <end position="480"/>
    </location>
</feature>
<dbReference type="eggNOG" id="COG0855">
    <property type="taxonomic scope" value="Bacteria"/>
</dbReference>
<comment type="similarity">
    <text evidence="6">Belongs to the polyphosphate kinase 1 (PPK1) family.</text>
</comment>
<evidence type="ECO:0000256" key="5">
    <source>
        <dbReference type="ARBA" id="ARBA00022840"/>
    </source>
</evidence>
<dbReference type="InterPro" id="IPR003414">
    <property type="entry name" value="PP_kinase"/>
</dbReference>
<evidence type="ECO:0000259" key="8">
    <source>
        <dbReference type="Pfam" id="PF13089"/>
    </source>
</evidence>
<dbReference type="InterPro" id="IPR024953">
    <property type="entry name" value="PP_kinase_middle"/>
</dbReference>
<dbReference type="GO" id="GO:0008976">
    <property type="term" value="F:polyphosphate kinase activity"/>
    <property type="evidence" value="ECO:0007669"/>
    <property type="project" value="UniProtKB-EC"/>
</dbReference>
<dbReference type="Pfam" id="PF02503">
    <property type="entry name" value="PP_kinase"/>
    <property type="match status" value="1"/>
</dbReference>
<dbReference type="NCBIfam" id="NF003917">
    <property type="entry name" value="PRK05443.1-1"/>
    <property type="match status" value="1"/>
</dbReference>
<dbReference type="InterPro" id="IPR025198">
    <property type="entry name" value="PPK_N_dom"/>
</dbReference>
<dbReference type="PANTHER" id="PTHR30218:SF0">
    <property type="entry name" value="POLYPHOSPHATE KINASE"/>
    <property type="match status" value="1"/>
</dbReference>
<evidence type="ECO:0000256" key="6">
    <source>
        <dbReference type="RuleBase" id="RU003800"/>
    </source>
</evidence>
<proteinExistence type="inferred from homology"/>
<feature type="domain" description="Polyphosphate kinase C-terminal" evidence="9">
    <location>
        <begin position="493"/>
        <end position="658"/>
    </location>
</feature>